<evidence type="ECO:0000256" key="3">
    <source>
        <dbReference type="SAM" id="Phobius"/>
    </source>
</evidence>
<evidence type="ECO:0000256" key="1">
    <source>
        <dbReference type="ARBA" id="ARBA00005995"/>
    </source>
</evidence>
<reference evidence="5" key="1">
    <citation type="journal article" date="2015" name="Proc. Natl. Acad. Sci. U.S.A.">
        <title>Genome sequencing of adzuki bean (Vigna angularis) provides insight into high starch and low fat accumulation and domestication.</title>
        <authorList>
            <person name="Yang K."/>
            <person name="Tian Z."/>
            <person name="Chen C."/>
            <person name="Luo L."/>
            <person name="Zhao B."/>
            <person name="Wang Z."/>
            <person name="Yu L."/>
            <person name="Li Y."/>
            <person name="Sun Y."/>
            <person name="Li W."/>
            <person name="Chen Y."/>
            <person name="Li Y."/>
            <person name="Zhang Y."/>
            <person name="Ai D."/>
            <person name="Zhao J."/>
            <person name="Shang C."/>
            <person name="Ma Y."/>
            <person name="Wu B."/>
            <person name="Wang M."/>
            <person name="Gao L."/>
            <person name="Sun D."/>
            <person name="Zhang P."/>
            <person name="Guo F."/>
            <person name="Wang W."/>
            <person name="Li Y."/>
            <person name="Wang J."/>
            <person name="Varshney R.K."/>
            <person name="Wang J."/>
            <person name="Ling H.Q."/>
            <person name="Wan P."/>
        </authorList>
    </citation>
    <scope>NUCLEOTIDE SEQUENCE</scope>
    <source>
        <strain evidence="5">cv. Jingnong 6</strain>
    </source>
</reference>
<dbReference type="AlphaFoldDB" id="A0A0L9TDU6"/>
<comment type="similarity">
    <text evidence="1">Belongs to the flavin monoamine oxidase family.</text>
</comment>
<dbReference type="PANTHER" id="PTHR10742:SF410">
    <property type="entry name" value="LYSINE-SPECIFIC HISTONE DEMETHYLASE 2"/>
    <property type="match status" value="1"/>
</dbReference>
<dbReference type="Gene3D" id="3.90.660.10">
    <property type="match status" value="1"/>
</dbReference>
<dbReference type="Gramene" id="KOM28790">
    <property type="protein sequence ID" value="KOM28790"/>
    <property type="gene ID" value="LR48_Vigan585s000700"/>
</dbReference>
<dbReference type="GO" id="GO:0016491">
    <property type="term" value="F:oxidoreductase activity"/>
    <property type="evidence" value="ECO:0007669"/>
    <property type="project" value="TreeGrafter"/>
</dbReference>
<sequence>MEGKLNALERRMAAMVSSMEEVKATVQGMTLEFQRAQERRTKNHHRGSEASRDSVNVGRERRLPENSEEESVFLDNLTRRFGGLNRGTVCEELAAERQEESGNKDIQEFEILVQQTSEEPYHSSLSVSVDLGASVITGVEAVGATKRRSDPSSVMDNQLGLELTVSNNDCPLYDIVINQNNSADGPFDSKRGSYVEKKIDAEILSHHERRVMDWHFAHLESGCADDAYGGFGVAHCMIKGSYSSVVEFPGEGITIPLNHVVTNVSYGSKEAGQSYKVKVSIANGKEFFALNKVTLEFPSVFWEEVVDYFGEKAEGRNSRGHCFMFWNVRKAVGAPVLIVVGDSVPDTIADVVTDWVTGQEHPDNVGGAMMSGLRESACIIDIVSNGNYYVAEMEGLGIKDKLYLFELGIMDVIIVVTWLAFREK</sequence>
<evidence type="ECO:0000313" key="5">
    <source>
        <dbReference type="Proteomes" id="UP000053144"/>
    </source>
</evidence>
<evidence type="ECO:0000313" key="4">
    <source>
        <dbReference type="EMBL" id="KOM28790.1"/>
    </source>
</evidence>
<evidence type="ECO:0000256" key="2">
    <source>
        <dbReference type="SAM" id="MobiDB-lite"/>
    </source>
</evidence>
<feature type="compositionally biased region" description="Basic and acidic residues" evidence="2">
    <location>
        <begin position="36"/>
        <end position="65"/>
    </location>
</feature>
<dbReference type="Proteomes" id="UP000053144">
    <property type="component" value="Unassembled WGS sequence"/>
</dbReference>
<dbReference type="InterPro" id="IPR036188">
    <property type="entry name" value="FAD/NAD-bd_sf"/>
</dbReference>
<keyword evidence="3" id="KW-0472">Membrane</keyword>
<accession>A0A0L9TDU6</accession>
<name>A0A0L9TDU6_PHAAN</name>
<feature type="region of interest" description="Disordered" evidence="2">
    <location>
        <begin position="36"/>
        <end position="68"/>
    </location>
</feature>
<organism evidence="4 5">
    <name type="scientific">Phaseolus angularis</name>
    <name type="common">Azuki bean</name>
    <name type="synonym">Vigna angularis</name>
    <dbReference type="NCBI Taxonomy" id="3914"/>
    <lineage>
        <taxon>Eukaryota</taxon>
        <taxon>Viridiplantae</taxon>
        <taxon>Streptophyta</taxon>
        <taxon>Embryophyta</taxon>
        <taxon>Tracheophyta</taxon>
        <taxon>Spermatophyta</taxon>
        <taxon>Magnoliopsida</taxon>
        <taxon>eudicotyledons</taxon>
        <taxon>Gunneridae</taxon>
        <taxon>Pentapetalae</taxon>
        <taxon>rosids</taxon>
        <taxon>fabids</taxon>
        <taxon>Fabales</taxon>
        <taxon>Fabaceae</taxon>
        <taxon>Papilionoideae</taxon>
        <taxon>50 kb inversion clade</taxon>
        <taxon>NPAAA clade</taxon>
        <taxon>indigoferoid/millettioid clade</taxon>
        <taxon>Phaseoleae</taxon>
        <taxon>Vigna</taxon>
    </lineage>
</organism>
<dbReference type="EMBL" id="KQ258450">
    <property type="protein sequence ID" value="KOM28790.1"/>
    <property type="molecule type" value="Genomic_DNA"/>
</dbReference>
<feature type="transmembrane region" description="Helical" evidence="3">
    <location>
        <begin position="402"/>
        <end position="421"/>
    </location>
</feature>
<dbReference type="PANTHER" id="PTHR10742">
    <property type="entry name" value="FLAVIN MONOAMINE OXIDASE"/>
    <property type="match status" value="1"/>
</dbReference>
<gene>
    <name evidence="4" type="ORF">LR48_Vigan585s000700</name>
</gene>
<protein>
    <submittedName>
        <fullName evidence="4">Uncharacterized protein</fullName>
    </submittedName>
</protein>
<keyword evidence="3" id="KW-1133">Transmembrane helix</keyword>
<proteinExistence type="inferred from homology"/>
<dbReference type="InterPro" id="IPR050281">
    <property type="entry name" value="Flavin_monoamine_oxidase"/>
</dbReference>
<dbReference type="SUPFAM" id="SSF51905">
    <property type="entry name" value="FAD/NAD(P)-binding domain"/>
    <property type="match status" value="1"/>
</dbReference>
<dbReference type="STRING" id="3914.A0A0L9TDU6"/>
<keyword evidence="3" id="KW-0812">Transmembrane</keyword>